<gene>
    <name evidence="1" type="ORF">PHAECO_LOCUS1910</name>
</gene>
<keyword evidence="2" id="KW-1185">Reference proteome</keyword>
<name>A0A9P0DEK0_PHACE</name>
<dbReference type="Gene3D" id="1.25.10.10">
    <property type="entry name" value="Leucine-rich Repeat Variant"/>
    <property type="match status" value="1"/>
</dbReference>
<dbReference type="AlphaFoldDB" id="A0A9P0DEK0"/>
<dbReference type="InterPro" id="IPR000225">
    <property type="entry name" value="Armadillo"/>
</dbReference>
<sequence>MFSRQDQLNKKTGEFGIGRYDFLKQLIHEFATTTSFDNKKQTLANLSNFAYDPINYEFMKQLHLIDLFLNVLSDDEEELIHFALAGLCNIACDPECQEYIISLNGVKLLSNFLLHKNEEISLNALTSLFYILESKSTEVPKELEQKVFQYEASPNPRLKNLGKVFLQTHFKKS</sequence>
<dbReference type="InterPro" id="IPR042462">
    <property type="entry name" value="ARMC7"/>
</dbReference>
<evidence type="ECO:0000313" key="1">
    <source>
        <dbReference type="EMBL" id="CAH1117809.1"/>
    </source>
</evidence>
<dbReference type="Proteomes" id="UP001153737">
    <property type="component" value="Chromosome 10"/>
</dbReference>
<reference evidence="1" key="2">
    <citation type="submission" date="2022-10" db="EMBL/GenBank/DDBJ databases">
        <authorList>
            <consortium name="ENA_rothamsted_submissions"/>
            <consortium name="culmorum"/>
            <person name="King R."/>
        </authorList>
    </citation>
    <scope>NUCLEOTIDE SEQUENCE</scope>
</reference>
<dbReference type="OrthoDB" id="201709at2759"/>
<dbReference type="SUPFAM" id="SSF48371">
    <property type="entry name" value="ARM repeat"/>
    <property type="match status" value="1"/>
</dbReference>
<dbReference type="Pfam" id="PF00514">
    <property type="entry name" value="Arm"/>
    <property type="match status" value="1"/>
</dbReference>
<protein>
    <recommendedName>
        <fullName evidence="3">Armadillo repeat-containing protein 7</fullName>
    </recommendedName>
</protein>
<proteinExistence type="predicted"/>
<evidence type="ECO:0008006" key="3">
    <source>
        <dbReference type="Google" id="ProtNLM"/>
    </source>
</evidence>
<accession>A0A9P0DEK0</accession>
<evidence type="ECO:0000313" key="2">
    <source>
        <dbReference type="Proteomes" id="UP001153737"/>
    </source>
</evidence>
<dbReference type="InterPro" id="IPR016024">
    <property type="entry name" value="ARM-type_fold"/>
</dbReference>
<dbReference type="PANTHER" id="PTHR46263">
    <property type="entry name" value="ARMADILLO REPEAT-CONTAINING PROTEIN 7"/>
    <property type="match status" value="1"/>
</dbReference>
<reference evidence="1" key="1">
    <citation type="submission" date="2022-01" db="EMBL/GenBank/DDBJ databases">
        <authorList>
            <person name="King R."/>
        </authorList>
    </citation>
    <scope>NUCLEOTIDE SEQUENCE</scope>
</reference>
<organism evidence="1 2">
    <name type="scientific">Phaedon cochleariae</name>
    <name type="common">Mustard beetle</name>
    <dbReference type="NCBI Taxonomy" id="80249"/>
    <lineage>
        <taxon>Eukaryota</taxon>
        <taxon>Metazoa</taxon>
        <taxon>Ecdysozoa</taxon>
        <taxon>Arthropoda</taxon>
        <taxon>Hexapoda</taxon>
        <taxon>Insecta</taxon>
        <taxon>Pterygota</taxon>
        <taxon>Neoptera</taxon>
        <taxon>Endopterygota</taxon>
        <taxon>Coleoptera</taxon>
        <taxon>Polyphaga</taxon>
        <taxon>Cucujiformia</taxon>
        <taxon>Chrysomeloidea</taxon>
        <taxon>Chrysomelidae</taxon>
        <taxon>Chrysomelinae</taxon>
        <taxon>Chrysomelini</taxon>
        <taxon>Phaedon</taxon>
    </lineage>
</organism>
<dbReference type="PANTHER" id="PTHR46263:SF1">
    <property type="entry name" value="ARMADILLO REPEAT-CONTAINING PROTEIN 7"/>
    <property type="match status" value="1"/>
</dbReference>
<dbReference type="InterPro" id="IPR011989">
    <property type="entry name" value="ARM-like"/>
</dbReference>
<dbReference type="EMBL" id="OU896716">
    <property type="protein sequence ID" value="CAH1117809.1"/>
    <property type="molecule type" value="Genomic_DNA"/>
</dbReference>